<comment type="caution">
    <text evidence="1">The sequence shown here is derived from an EMBL/GenBank/DDBJ whole genome shotgun (WGS) entry which is preliminary data.</text>
</comment>
<dbReference type="Proteomes" id="UP000183085">
    <property type="component" value="Unassembled WGS sequence"/>
</dbReference>
<evidence type="ECO:0000313" key="2">
    <source>
        <dbReference type="Proteomes" id="UP000183085"/>
    </source>
</evidence>
<gene>
    <name evidence="1" type="ORF">AUJ95_07530</name>
</gene>
<name>A0A1J5DP24_9BACT</name>
<reference evidence="1 2" key="1">
    <citation type="journal article" date="2016" name="Environ. Microbiol.">
        <title>Genomic resolution of a cold subsurface aquifer community provides metabolic insights for novel microbes adapted to high CO concentrations.</title>
        <authorList>
            <person name="Probst A.J."/>
            <person name="Castelle C.J."/>
            <person name="Singh A."/>
            <person name="Brown C.T."/>
            <person name="Anantharaman K."/>
            <person name="Sharon I."/>
            <person name="Hug L.A."/>
            <person name="Burstein D."/>
            <person name="Emerson J.B."/>
            <person name="Thomas B.C."/>
            <person name="Banfield J.F."/>
        </authorList>
    </citation>
    <scope>NUCLEOTIDE SEQUENCE [LARGE SCALE GENOMIC DNA]</scope>
    <source>
        <strain evidence="1">CG2_30_40_21</strain>
    </source>
</reference>
<protein>
    <submittedName>
        <fullName evidence="1">Uncharacterized protein</fullName>
    </submittedName>
</protein>
<dbReference type="AlphaFoldDB" id="A0A1J5DP24"/>
<proteinExistence type="predicted"/>
<dbReference type="EMBL" id="MNYI01000194">
    <property type="protein sequence ID" value="OIP37877.1"/>
    <property type="molecule type" value="Genomic_DNA"/>
</dbReference>
<sequence>MLNKIDKLIINSPYEEPKEYWSYECTARIFSKVEGRRSAGYVMATLGSRSSDDPGIFVEISLVNDIRKCVKKWRENDYQRITGITKGKDDDRNKVKHDFLDEWVQAVNTHGGFGKWAWAVSHYPSDLEGILEQLR</sequence>
<dbReference type="STRING" id="1817895.AUJ95_07530"/>
<organism evidence="1 2">
    <name type="scientific">Candidatus Desantisbacteria bacterium CG2_30_40_21</name>
    <dbReference type="NCBI Taxonomy" id="1817895"/>
    <lineage>
        <taxon>Bacteria</taxon>
        <taxon>Candidatus Desantisiibacteriota</taxon>
    </lineage>
</organism>
<evidence type="ECO:0000313" key="1">
    <source>
        <dbReference type="EMBL" id="OIP37877.1"/>
    </source>
</evidence>
<accession>A0A1J5DP24</accession>